<dbReference type="GO" id="GO:0016787">
    <property type="term" value="F:hydrolase activity"/>
    <property type="evidence" value="ECO:0007669"/>
    <property type="project" value="UniProtKB-KW"/>
</dbReference>
<dbReference type="InterPro" id="IPR023365">
    <property type="entry name" value="Sortase_dom-sf"/>
</dbReference>
<dbReference type="SUPFAM" id="SSF63817">
    <property type="entry name" value="Sortase"/>
    <property type="match status" value="1"/>
</dbReference>
<accession>A0A1G6ZZW2</accession>
<keyword evidence="1" id="KW-0378">Hydrolase</keyword>
<dbReference type="STRING" id="1045774.SAMN05421872_114124"/>
<feature type="active site" description="Proton donor/acceptor" evidence="2">
    <location>
        <position position="56"/>
    </location>
</feature>
<dbReference type="CDD" id="cd05830">
    <property type="entry name" value="Sortase_E"/>
    <property type="match status" value="1"/>
</dbReference>
<gene>
    <name evidence="3" type="ORF">SAMN05421872_114124</name>
</gene>
<dbReference type="InterPro" id="IPR005754">
    <property type="entry name" value="Sortase"/>
</dbReference>
<organism evidence="3 4">
    <name type="scientific">Nocardioides lianchengensis</name>
    <dbReference type="NCBI Taxonomy" id="1045774"/>
    <lineage>
        <taxon>Bacteria</taxon>
        <taxon>Bacillati</taxon>
        <taxon>Actinomycetota</taxon>
        <taxon>Actinomycetes</taxon>
        <taxon>Propionibacteriales</taxon>
        <taxon>Nocardioidaceae</taxon>
        <taxon>Nocardioides</taxon>
    </lineage>
</organism>
<feature type="active site" description="Acyl-thioester intermediate" evidence="2">
    <location>
        <position position="134"/>
    </location>
</feature>
<dbReference type="InterPro" id="IPR042003">
    <property type="entry name" value="Sortase_E"/>
</dbReference>
<keyword evidence="4" id="KW-1185">Reference proteome</keyword>
<dbReference type="NCBIfam" id="TIGR01076">
    <property type="entry name" value="sortase_fam"/>
    <property type="match status" value="1"/>
</dbReference>
<evidence type="ECO:0000256" key="1">
    <source>
        <dbReference type="ARBA" id="ARBA00022801"/>
    </source>
</evidence>
<sequence length="158" mass="16997">MGDARASAVVRIPRFGADFAVPLLDGTSDDVLARGLGRYDDSARPGGRGNLTLAGHRVTHGEPFRDLPDLEVGDEVVVETRDAVHTYVLDTAGDALSVPFTESWVLDRRPANPDGDGPGPVTTPGARLITLTTCAELFHTDDRLVAFGHLLRSEPRER</sequence>
<protein>
    <submittedName>
        <fullName evidence="3">Sortase A</fullName>
    </submittedName>
</protein>
<evidence type="ECO:0000256" key="2">
    <source>
        <dbReference type="PIRSR" id="PIRSR605754-1"/>
    </source>
</evidence>
<name>A0A1G6ZZW2_9ACTN</name>
<proteinExistence type="predicted"/>
<dbReference type="Proteomes" id="UP000199034">
    <property type="component" value="Unassembled WGS sequence"/>
</dbReference>
<dbReference type="Gene3D" id="2.40.260.10">
    <property type="entry name" value="Sortase"/>
    <property type="match status" value="1"/>
</dbReference>
<reference evidence="3 4" key="1">
    <citation type="submission" date="2016-10" db="EMBL/GenBank/DDBJ databases">
        <authorList>
            <person name="de Groot N.N."/>
        </authorList>
    </citation>
    <scope>NUCLEOTIDE SEQUENCE [LARGE SCALE GENOMIC DNA]</scope>
    <source>
        <strain evidence="3 4">CGMCC 4.6858</strain>
    </source>
</reference>
<dbReference type="AlphaFoldDB" id="A0A1G6ZZW2"/>
<dbReference type="EMBL" id="FMZM01000014">
    <property type="protein sequence ID" value="SDE08218.1"/>
    <property type="molecule type" value="Genomic_DNA"/>
</dbReference>
<evidence type="ECO:0000313" key="3">
    <source>
        <dbReference type="EMBL" id="SDE08218.1"/>
    </source>
</evidence>
<dbReference type="Pfam" id="PF04203">
    <property type="entry name" value="Sortase"/>
    <property type="match status" value="1"/>
</dbReference>
<evidence type="ECO:0000313" key="4">
    <source>
        <dbReference type="Proteomes" id="UP000199034"/>
    </source>
</evidence>